<feature type="transmembrane region" description="Helical" evidence="1">
    <location>
        <begin position="57"/>
        <end position="78"/>
    </location>
</feature>
<keyword evidence="1" id="KW-0472">Membrane</keyword>
<dbReference type="EMBL" id="CP059066">
    <property type="protein sequence ID" value="QSQ08149.1"/>
    <property type="molecule type" value="Genomic_DNA"/>
</dbReference>
<feature type="transmembrane region" description="Helical" evidence="1">
    <location>
        <begin position="429"/>
        <end position="448"/>
    </location>
</feature>
<evidence type="ECO:0000259" key="2">
    <source>
        <dbReference type="Pfam" id="PF01970"/>
    </source>
</evidence>
<feature type="domain" description="DUF112" evidence="2">
    <location>
        <begin position="17"/>
        <end position="432"/>
    </location>
</feature>
<protein>
    <recommendedName>
        <fullName evidence="2">DUF112 domain-containing protein</fullName>
    </recommendedName>
</protein>
<feature type="transmembrane region" description="Helical" evidence="1">
    <location>
        <begin position="190"/>
        <end position="212"/>
    </location>
</feature>
<proteinExistence type="predicted"/>
<dbReference type="Pfam" id="PF01970">
    <property type="entry name" value="TctA"/>
    <property type="match status" value="1"/>
</dbReference>
<feature type="transmembrane region" description="Helical" evidence="1">
    <location>
        <begin position="105"/>
        <end position="131"/>
    </location>
</feature>
<feature type="transmembrane region" description="Helical" evidence="1">
    <location>
        <begin position="382"/>
        <end position="400"/>
    </location>
</feature>
<dbReference type="RefSeq" id="WP_206708382.1">
    <property type="nucleotide sequence ID" value="NZ_CP059066.1"/>
</dbReference>
<gene>
    <name evidence="3" type="ORF">H0A61_00469</name>
</gene>
<dbReference type="Proteomes" id="UP000662904">
    <property type="component" value="Chromosome"/>
</dbReference>
<dbReference type="KEGG" id="kme:H0A61_00469"/>
<keyword evidence="4" id="KW-1185">Reference proteome</keyword>
<dbReference type="PANTHER" id="PTHR35342:SF5">
    <property type="entry name" value="TRICARBOXYLIC TRANSPORT PROTEIN"/>
    <property type="match status" value="1"/>
</dbReference>
<feature type="transmembrane region" description="Helical" evidence="1">
    <location>
        <begin position="460"/>
        <end position="482"/>
    </location>
</feature>
<keyword evidence="1" id="KW-0812">Transmembrane</keyword>
<keyword evidence="1" id="KW-1133">Transmembrane helix</keyword>
<dbReference type="PANTHER" id="PTHR35342">
    <property type="entry name" value="TRICARBOXYLIC TRANSPORT PROTEIN"/>
    <property type="match status" value="1"/>
</dbReference>
<organism evidence="3 4">
    <name type="scientific">Koleobacter methoxysyntrophicus</name>
    <dbReference type="NCBI Taxonomy" id="2751313"/>
    <lineage>
        <taxon>Bacteria</taxon>
        <taxon>Bacillati</taxon>
        <taxon>Bacillota</taxon>
        <taxon>Clostridia</taxon>
        <taxon>Koleobacterales</taxon>
        <taxon>Koleobacteraceae</taxon>
        <taxon>Koleobacter</taxon>
    </lineage>
</organism>
<feature type="transmembrane region" description="Helical" evidence="1">
    <location>
        <begin position="16"/>
        <end position="45"/>
    </location>
</feature>
<name>A0A8A0RKU6_9FIRM</name>
<evidence type="ECO:0000256" key="1">
    <source>
        <dbReference type="SAM" id="Phobius"/>
    </source>
</evidence>
<feature type="transmembrane region" description="Helical" evidence="1">
    <location>
        <begin position="166"/>
        <end position="184"/>
    </location>
</feature>
<dbReference type="AlphaFoldDB" id="A0A8A0RKU6"/>
<evidence type="ECO:0000313" key="3">
    <source>
        <dbReference type="EMBL" id="QSQ08149.1"/>
    </source>
</evidence>
<reference evidence="3" key="1">
    <citation type="submission" date="2020-07" db="EMBL/GenBank/DDBJ databases">
        <title>Koleobacter methoxysyntrophicus gen. nov., sp. nov., a novel anaerobic bacterium isolated from deep subsurface oil field and proposal of Koleobacterales ord. nov. in the phylum Firmicutes.</title>
        <authorList>
            <person name="Sakamoto S."/>
            <person name="Tamaki H."/>
        </authorList>
    </citation>
    <scope>NUCLEOTIDE SEQUENCE</scope>
    <source>
        <strain evidence="3">NRmbB1</strain>
    </source>
</reference>
<feature type="transmembrane region" description="Helical" evidence="1">
    <location>
        <begin position="143"/>
        <end position="159"/>
    </location>
</feature>
<feature type="transmembrane region" description="Helical" evidence="1">
    <location>
        <begin position="350"/>
        <end position="370"/>
    </location>
</feature>
<sequence>MDLLDAFLIVIQPGNFILLAVGVIAGIIVGAIPGLTATLAISLLLPFTFGIEAVPALVMLMGIYCGGIYGGSITAVLIRAPGTPGAAATAIEGYPLTLKGQGGKAVGMATVASFIGGMFSAGVMIWLSPIISKFALEFDAPEYFSLALFGLTIIFSVSGKSLLKGMISGVIGLLLATVGLDHIIPYPRFTFGIFELIIGFPLLPAVIGLFAVSEVFRMLEKDEETGKITAKIGPIIPNLRELKDCAYTFLKSSIIGTFVGALPGAGANIASFVSYSEAKRTSKHPEKFGTGVLEGVAACEAANNAVTGGALIPMLTLGIPGDAVTAVLLGALTIQGLAPGPLLFRDHMDVVSPIFAAILVANTVMLIAGLSGARIFARIATIKRSILLPAIAIFSLIGAFATESSIFHMGIALGFGIMGYFLERYEFPLAPIALAIILGPLAETSFRTSLLKSDGNLSIFFTRPISLVLILLAVASVAYTLYRQLSALKEQISE</sequence>
<accession>A0A8A0RKU6</accession>
<dbReference type="InterPro" id="IPR002823">
    <property type="entry name" value="DUF112_TM"/>
</dbReference>
<evidence type="ECO:0000313" key="4">
    <source>
        <dbReference type="Proteomes" id="UP000662904"/>
    </source>
</evidence>